<comment type="caution">
    <text evidence="6">The sequence shown here is derived from an EMBL/GenBank/DDBJ whole genome shotgun (WGS) entry which is preliminary data.</text>
</comment>
<sequence length="210" mass="23178">MSLEAIVDAADRILEAEGPEKLSMRRLATGLGAAPMALYYHVRDKDELLLRVLEAHARQIPHPELPADPRERCLATAILLYELLSERAWIVEVLTAGDLFAPAALWFVESMIGAAVECGCTPEEAVDVYHTLWYYIVGNLIIRVNSARRRARAAPVYGNEAMVELTTGVYPHLASVAPRWNELNLRDSHLRGLTAIVDGLLPAGCGKLVR</sequence>
<evidence type="ECO:0000259" key="5">
    <source>
        <dbReference type="PROSITE" id="PS50977"/>
    </source>
</evidence>
<keyword evidence="3" id="KW-0804">Transcription</keyword>
<accession>A0ABS1M9M5</accession>
<evidence type="ECO:0000256" key="3">
    <source>
        <dbReference type="ARBA" id="ARBA00023163"/>
    </source>
</evidence>
<dbReference type="InterPro" id="IPR036271">
    <property type="entry name" value="Tet_transcr_reg_TetR-rel_C_sf"/>
</dbReference>
<dbReference type="SUPFAM" id="SSF46689">
    <property type="entry name" value="Homeodomain-like"/>
    <property type="match status" value="1"/>
</dbReference>
<evidence type="ECO:0000256" key="1">
    <source>
        <dbReference type="ARBA" id="ARBA00023015"/>
    </source>
</evidence>
<evidence type="ECO:0000256" key="4">
    <source>
        <dbReference type="PROSITE-ProRule" id="PRU00335"/>
    </source>
</evidence>
<dbReference type="PANTHER" id="PTHR30055:SF151">
    <property type="entry name" value="TRANSCRIPTIONAL REGULATORY PROTEIN"/>
    <property type="match status" value="1"/>
</dbReference>
<gene>
    <name evidence="6" type="ORF">JK358_23115</name>
</gene>
<name>A0ABS1M9M5_9NOCA</name>
<dbReference type="Pfam" id="PF02909">
    <property type="entry name" value="TetR_C_1"/>
    <property type="match status" value="1"/>
</dbReference>
<dbReference type="EMBL" id="JAERRJ010000008">
    <property type="protein sequence ID" value="MBL1077296.1"/>
    <property type="molecule type" value="Genomic_DNA"/>
</dbReference>
<dbReference type="Gene3D" id="1.10.357.10">
    <property type="entry name" value="Tetracycline Repressor, domain 2"/>
    <property type="match status" value="1"/>
</dbReference>
<keyword evidence="2 4" id="KW-0238">DNA-binding</keyword>
<dbReference type="InterPro" id="IPR004111">
    <property type="entry name" value="Repressor_TetR_C"/>
</dbReference>
<dbReference type="Gene3D" id="1.10.10.60">
    <property type="entry name" value="Homeodomain-like"/>
    <property type="match status" value="1"/>
</dbReference>
<dbReference type="InterPro" id="IPR009057">
    <property type="entry name" value="Homeodomain-like_sf"/>
</dbReference>
<protein>
    <submittedName>
        <fullName evidence="6">TetR/AcrR family transcriptional regulator</fullName>
    </submittedName>
</protein>
<dbReference type="InterPro" id="IPR050109">
    <property type="entry name" value="HTH-type_TetR-like_transc_reg"/>
</dbReference>
<reference evidence="6 7" key="1">
    <citation type="submission" date="2021-01" db="EMBL/GenBank/DDBJ databases">
        <title>WGS of actinomycetes isolated from Thailand.</title>
        <authorList>
            <person name="Thawai C."/>
        </authorList>
    </citation>
    <scope>NUCLEOTIDE SEQUENCE [LARGE SCALE GENOMIC DNA]</scope>
    <source>
        <strain evidence="6 7">LPG 2</strain>
    </source>
</reference>
<feature type="DNA-binding region" description="H-T-H motif" evidence="4">
    <location>
        <begin position="23"/>
        <end position="42"/>
    </location>
</feature>
<dbReference type="PROSITE" id="PS50977">
    <property type="entry name" value="HTH_TETR_2"/>
    <property type="match status" value="1"/>
</dbReference>
<feature type="domain" description="HTH tetR-type" evidence="5">
    <location>
        <begin position="1"/>
        <end position="60"/>
    </location>
</feature>
<keyword evidence="1" id="KW-0805">Transcription regulation</keyword>
<organism evidence="6 7">
    <name type="scientific">Nocardia acididurans</name>
    <dbReference type="NCBI Taxonomy" id="2802282"/>
    <lineage>
        <taxon>Bacteria</taxon>
        <taxon>Bacillati</taxon>
        <taxon>Actinomycetota</taxon>
        <taxon>Actinomycetes</taxon>
        <taxon>Mycobacteriales</taxon>
        <taxon>Nocardiaceae</taxon>
        <taxon>Nocardia</taxon>
    </lineage>
</organism>
<evidence type="ECO:0000313" key="6">
    <source>
        <dbReference type="EMBL" id="MBL1077296.1"/>
    </source>
</evidence>
<dbReference type="InterPro" id="IPR001647">
    <property type="entry name" value="HTH_TetR"/>
</dbReference>
<evidence type="ECO:0000313" key="7">
    <source>
        <dbReference type="Proteomes" id="UP000602198"/>
    </source>
</evidence>
<evidence type="ECO:0000256" key="2">
    <source>
        <dbReference type="ARBA" id="ARBA00023125"/>
    </source>
</evidence>
<dbReference type="Proteomes" id="UP000602198">
    <property type="component" value="Unassembled WGS sequence"/>
</dbReference>
<keyword evidence="7" id="KW-1185">Reference proteome</keyword>
<dbReference type="SUPFAM" id="SSF48498">
    <property type="entry name" value="Tetracyclin repressor-like, C-terminal domain"/>
    <property type="match status" value="1"/>
</dbReference>
<proteinExistence type="predicted"/>
<dbReference type="Pfam" id="PF00440">
    <property type="entry name" value="TetR_N"/>
    <property type="match status" value="1"/>
</dbReference>
<dbReference type="PANTHER" id="PTHR30055">
    <property type="entry name" value="HTH-TYPE TRANSCRIPTIONAL REGULATOR RUTR"/>
    <property type="match status" value="1"/>
</dbReference>